<evidence type="ECO:0000313" key="2">
    <source>
        <dbReference type="Proteomes" id="UP000074382"/>
    </source>
</evidence>
<dbReference type="NCBIfam" id="TIGR00026">
    <property type="entry name" value="hi_GC_TIGR00026"/>
    <property type="match status" value="1"/>
</dbReference>
<gene>
    <name evidence="1" type="ORF">AC529_06740</name>
</gene>
<comment type="caution">
    <text evidence="1">The sequence shown here is derived from an EMBL/GenBank/DDBJ whole genome shotgun (WGS) entry which is preliminary data.</text>
</comment>
<dbReference type="RefSeq" id="WP_068757561.1">
    <property type="nucleotide sequence ID" value="NZ_KQ950183.1"/>
</dbReference>
<accession>A0A147KJQ5</accession>
<evidence type="ECO:0000313" key="1">
    <source>
        <dbReference type="EMBL" id="KUP97517.1"/>
    </source>
</evidence>
<dbReference type="InterPro" id="IPR004378">
    <property type="entry name" value="F420H2_quin_Rdtase"/>
</dbReference>
<sequence>MENDRGLRPPPTGLSRLLFRLPVHLYRARLGWLFGDRLLMLTHTGRVTGRTRRTVVEIVERDPADGSFTVCSGYGPRADWYRNLMARPEAAVQVGTRTIPVTAEPLPADRAAEALVRYARRHPRAARSLSRLVGLPLDGSEAGYRRAAEILPFVRLVPRHRG</sequence>
<evidence type="ECO:0008006" key="3">
    <source>
        <dbReference type="Google" id="ProtNLM"/>
    </source>
</evidence>
<dbReference type="STRING" id="665004.AC529_06740"/>
<name>A0A147KJQ5_THECS</name>
<dbReference type="AlphaFoldDB" id="A0A147KJQ5"/>
<protein>
    <recommendedName>
        <fullName evidence="3">Nitroreductase</fullName>
    </recommendedName>
</protein>
<dbReference type="Proteomes" id="UP000074382">
    <property type="component" value="Unassembled WGS sequence"/>
</dbReference>
<dbReference type="InterPro" id="IPR012349">
    <property type="entry name" value="Split_barrel_FMN-bd"/>
</dbReference>
<organism evidence="1 2">
    <name type="scientific">Thermobifida cellulosilytica TB100</name>
    <dbReference type="NCBI Taxonomy" id="665004"/>
    <lineage>
        <taxon>Bacteria</taxon>
        <taxon>Bacillati</taxon>
        <taxon>Actinomycetota</taxon>
        <taxon>Actinomycetes</taxon>
        <taxon>Streptosporangiales</taxon>
        <taxon>Nocardiopsidaceae</taxon>
        <taxon>Thermobifida</taxon>
    </lineage>
</organism>
<dbReference type="Pfam" id="PF04075">
    <property type="entry name" value="F420H2_quin_red"/>
    <property type="match status" value="1"/>
</dbReference>
<dbReference type="OrthoDB" id="163266at2"/>
<keyword evidence="2" id="KW-1185">Reference proteome</keyword>
<dbReference type="Gene3D" id="2.30.110.10">
    <property type="entry name" value="Electron Transport, Fmn-binding Protein, Chain A"/>
    <property type="match status" value="1"/>
</dbReference>
<reference evidence="2" key="1">
    <citation type="journal article" date="2017" name="Acta Aliment.">
        <title>Plant polysaccharide degrading enzyme system of Thermpbifida cellulosilytica TB100 revealed by de novo genome project data.</title>
        <authorList>
            <person name="Toth A."/>
            <person name="Baka E."/>
            <person name="Luzics S."/>
            <person name="Bata-Vidacs I."/>
            <person name="Nagy I."/>
            <person name="Balint B."/>
            <person name="Herceg R."/>
            <person name="Olasz F."/>
            <person name="Wilk T."/>
            <person name="Nagy T."/>
            <person name="Kriszt B."/>
            <person name="Nagy I."/>
            <person name="Kukolya J."/>
        </authorList>
    </citation>
    <scope>NUCLEOTIDE SEQUENCE [LARGE SCALE GENOMIC DNA]</scope>
    <source>
        <strain evidence="2">TB100</strain>
    </source>
</reference>
<dbReference type="GO" id="GO:0016491">
    <property type="term" value="F:oxidoreductase activity"/>
    <property type="evidence" value="ECO:0007669"/>
    <property type="project" value="InterPro"/>
</dbReference>
<proteinExistence type="predicted"/>
<dbReference type="EMBL" id="LGEM01000024">
    <property type="protein sequence ID" value="KUP97517.1"/>
    <property type="molecule type" value="Genomic_DNA"/>
</dbReference>